<keyword evidence="2" id="KW-1185">Reference proteome</keyword>
<reference evidence="1 2" key="1">
    <citation type="submission" date="2016-10" db="EMBL/GenBank/DDBJ databases">
        <authorList>
            <person name="Varghese N."/>
            <person name="Submissions S."/>
        </authorList>
    </citation>
    <scope>NUCLEOTIDE SEQUENCE [LARGE SCALE GENOMIC DNA]</scope>
    <source>
        <strain evidence="1 2">BS2776</strain>
    </source>
</reference>
<proteinExistence type="predicted"/>
<organism evidence="1 2">
    <name type="scientific">Pseudomonas poae</name>
    <dbReference type="NCBI Taxonomy" id="200451"/>
    <lineage>
        <taxon>Bacteria</taxon>
        <taxon>Pseudomonadati</taxon>
        <taxon>Pseudomonadota</taxon>
        <taxon>Gammaproteobacteria</taxon>
        <taxon>Pseudomonadales</taxon>
        <taxon>Pseudomonadaceae</taxon>
        <taxon>Pseudomonas</taxon>
    </lineage>
</organism>
<gene>
    <name evidence="1" type="ORF">SAMN04490208_1365</name>
</gene>
<evidence type="ECO:0000313" key="1">
    <source>
        <dbReference type="EMBL" id="SDN75738.1"/>
    </source>
</evidence>
<protein>
    <submittedName>
        <fullName evidence="1">Uncharacterized protein</fullName>
    </submittedName>
</protein>
<sequence>MLDVTLFCACAALVPNAPGSRLFDAAGHYPI</sequence>
<accession>A0ABY0RDK1</accession>
<evidence type="ECO:0000313" key="2">
    <source>
        <dbReference type="Proteomes" id="UP000181903"/>
    </source>
</evidence>
<name>A0ABY0RDK1_9PSED</name>
<dbReference type="Proteomes" id="UP000181903">
    <property type="component" value="Chromosome I"/>
</dbReference>
<dbReference type="EMBL" id="LT629706">
    <property type="protein sequence ID" value="SDN75738.1"/>
    <property type="molecule type" value="Genomic_DNA"/>
</dbReference>